<dbReference type="PANTHER" id="PTHR12029:SF11">
    <property type="entry name" value="METHYLTRANSFERASE TARBP1-RELATED"/>
    <property type="match status" value="1"/>
</dbReference>
<reference evidence="4" key="1">
    <citation type="submission" date="2012-09" db="EMBL/GenBank/DDBJ databases">
        <authorList>
            <person name="Martin A.A."/>
        </authorList>
    </citation>
    <scope>NUCLEOTIDE SEQUENCE</scope>
</reference>
<dbReference type="Gene3D" id="3.40.1280.10">
    <property type="match status" value="1"/>
</dbReference>
<dbReference type="InterPro" id="IPR045330">
    <property type="entry name" value="TRM3/TARBP1"/>
</dbReference>
<dbReference type="WBParaSite" id="ACAC_0000812301-mRNA-1">
    <property type="protein sequence ID" value="ACAC_0000812301-mRNA-1"/>
    <property type="gene ID" value="ACAC_0000812301"/>
</dbReference>
<dbReference type="InterPro" id="IPR001537">
    <property type="entry name" value="SpoU_MeTrfase"/>
</dbReference>
<dbReference type="AlphaFoldDB" id="A0A158P9D7"/>
<reference evidence="5" key="2">
    <citation type="submission" date="2016-04" db="UniProtKB">
        <authorList>
            <consortium name="WormBaseParasite"/>
        </authorList>
    </citation>
    <scope>IDENTIFICATION</scope>
</reference>
<dbReference type="GO" id="GO:0003723">
    <property type="term" value="F:RNA binding"/>
    <property type="evidence" value="ECO:0007669"/>
    <property type="project" value="InterPro"/>
</dbReference>
<sequence>MPKKQICYQRIGRSWYLTFPSFLFEMSSHGFVVKLYLVQVFSLAVFGPIPNKEDRVVNAAYEMICADSQNCFENDVLNNVFDNCVNWIVDPCQQFSIKLPLEWLLVRLAVRSSKFRERVLNLDRTLASKRTGSVCSWINMVMLLSRSEGNEVRFHDILERILPWATAQNFAVRCTAVAAVRLLYTMIPSSEITKWKLLEKVIEFSGESSGNSQRIICDLVRDFYFGHLNPLKHFDLQTILLELPKKTGMPPEEIIPVALIKILNSSTIPDLNHDEHFLSAPSQVYSRLSKSSECAPEIALEDDGMSVNSTVQRKVVTEEKITPKDYGLIVVASLVDKPANLGGLCRTCEIFGVDALVLADHIFVSDPNFKALSMSSEKKQRIEAIRPENLSSYLESMRKDGYTVIAAEQTTDSVFLHKFQFPLKTVLLVGDEKEGVPVHLLRCVDKTVEIKQLGQTRSLNVHVSAALFVARYAEQVLFS</sequence>
<evidence type="ECO:0000313" key="4">
    <source>
        <dbReference type="Proteomes" id="UP000035642"/>
    </source>
</evidence>
<dbReference type="Proteomes" id="UP000035642">
    <property type="component" value="Unassembled WGS sequence"/>
</dbReference>
<dbReference type="GO" id="GO:0030488">
    <property type="term" value="P:tRNA methylation"/>
    <property type="evidence" value="ECO:0007669"/>
    <property type="project" value="InterPro"/>
</dbReference>
<dbReference type="STRING" id="6313.A0A158P9D7"/>
<accession>A0A158P9D7</accession>
<name>A0A158P9D7_ANGCA</name>
<evidence type="ECO:0000256" key="2">
    <source>
        <dbReference type="ARBA" id="ARBA00022679"/>
    </source>
</evidence>
<keyword evidence="4" id="KW-1185">Reference proteome</keyword>
<dbReference type="InterPro" id="IPR029026">
    <property type="entry name" value="tRNA_m1G_MTases_N"/>
</dbReference>
<dbReference type="PANTHER" id="PTHR12029">
    <property type="entry name" value="RNA METHYLTRANSFERASE"/>
    <property type="match status" value="1"/>
</dbReference>
<keyword evidence="2" id="KW-0808">Transferase</keyword>
<evidence type="ECO:0000256" key="1">
    <source>
        <dbReference type="ARBA" id="ARBA00022603"/>
    </source>
</evidence>
<dbReference type="SUPFAM" id="SSF75217">
    <property type="entry name" value="alpha/beta knot"/>
    <property type="match status" value="1"/>
</dbReference>
<dbReference type="InterPro" id="IPR044748">
    <property type="entry name" value="Trm3/TARBP1_C"/>
</dbReference>
<dbReference type="CDD" id="cd18091">
    <property type="entry name" value="SpoU-like_TRM3-like"/>
    <property type="match status" value="1"/>
</dbReference>
<feature type="domain" description="tRNA/rRNA methyltransferase SpoU type" evidence="3">
    <location>
        <begin position="328"/>
        <end position="468"/>
    </location>
</feature>
<protein>
    <submittedName>
        <fullName evidence="5">SpoU_methylase domain-containing protein</fullName>
    </submittedName>
</protein>
<evidence type="ECO:0000259" key="3">
    <source>
        <dbReference type="Pfam" id="PF00588"/>
    </source>
</evidence>
<evidence type="ECO:0000313" key="5">
    <source>
        <dbReference type="WBParaSite" id="ACAC_0000812301-mRNA-1"/>
    </source>
</evidence>
<dbReference type="InterPro" id="IPR029028">
    <property type="entry name" value="Alpha/beta_knot_MTases"/>
</dbReference>
<dbReference type="Pfam" id="PF00588">
    <property type="entry name" value="SpoU_methylase"/>
    <property type="match status" value="1"/>
</dbReference>
<keyword evidence="1" id="KW-0489">Methyltransferase</keyword>
<proteinExistence type="predicted"/>
<dbReference type="GO" id="GO:0016423">
    <property type="term" value="F:tRNA (guanine) methyltransferase activity"/>
    <property type="evidence" value="ECO:0007669"/>
    <property type="project" value="InterPro"/>
</dbReference>
<organism evidence="4 5">
    <name type="scientific">Angiostrongylus cantonensis</name>
    <name type="common">Rat lungworm</name>
    <dbReference type="NCBI Taxonomy" id="6313"/>
    <lineage>
        <taxon>Eukaryota</taxon>
        <taxon>Metazoa</taxon>
        <taxon>Ecdysozoa</taxon>
        <taxon>Nematoda</taxon>
        <taxon>Chromadorea</taxon>
        <taxon>Rhabditida</taxon>
        <taxon>Rhabditina</taxon>
        <taxon>Rhabditomorpha</taxon>
        <taxon>Strongyloidea</taxon>
        <taxon>Metastrongylidae</taxon>
        <taxon>Angiostrongylus</taxon>
    </lineage>
</organism>